<accession>A0A923PKN7</accession>
<evidence type="ECO:0000259" key="1">
    <source>
        <dbReference type="Pfam" id="PF19964"/>
    </source>
</evidence>
<evidence type="ECO:0000313" key="3">
    <source>
        <dbReference type="EMBL" id="MBC6994461.1"/>
    </source>
</evidence>
<evidence type="ECO:0000259" key="2">
    <source>
        <dbReference type="Pfam" id="PF19995"/>
    </source>
</evidence>
<dbReference type="RefSeq" id="WP_187466536.1">
    <property type="nucleotide sequence ID" value="NZ_JACSIT010000100.1"/>
</dbReference>
<feature type="domain" description="Inactive STAND" evidence="2">
    <location>
        <begin position="109"/>
        <end position="279"/>
    </location>
</feature>
<sequence length="376" mass="42465">MLAALQRELKDLIGDGRTEEVLDRLLGEVLPGSGEAFNQAMTQKASFGELQEGIINGILEDKDIRLKRNQINYALLQIIDRLVPADLHAAVRDLTEQARQVPDFHALGVNRTPQVEQFEMDRFFSPDPDCRVFFYYLHGDLRQEGPALVQRLGLELSGRRLEAAALTETFHGRQPIMIDTKPEPRGNAQLFQILLLKSLVEKFVGPVNNLQDLKNKTLADLMSSPRLSNLTADDAVCITVRLDHYNWNKAVVPPVLRNLYETFCNCTLPSTAPKFYFFFGLEYPKDKPAVRQEVAEAIAARQYGQAMEELQPVSAAEIAEWFTRHPPLLAEGLEAEEMVARHFPAALATHDMKDVITTLQRLIDAYNKGESLRQKN</sequence>
<gene>
    <name evidence="3" type="ORF">H9S92_09815</name>
</gene>
<protein>
    <submittedName>
        <fullName evidence="3">Uncharacterized protein</fullName>
    </submittedName>
</protein>
<organism evidence="3 4">
    <name type="scientific">Neolewinella lacunae</name>
    <dbReference type="NCBI Taxonomy" id="1517758"/>
    <lineage>
        <taxon>Bacteria</taxon>
        <taxon>Pseudomonadati</taxon>
        <taxon>Bacteroidota</taxon>
        <taxon>Saprospiria</taxon>
        <taxon>Saprospirales</taxon>
        <taxon>Lewinellaceae</taxon>
        <taxon>Neolewinella</taxon>
    </lineage>
</organism>
<dbReference type="InterPro" id="IPR045475">
    <property type="entry name" value="iSTAND"/>
</dbReference>
<name>A0A923PKN7_9BACT</name>
<comment type="caution">
    <text evidence="3">The sequence shown here is derived from an EMBL/GenBank/DDBJ whole genome shotgun (WGS) entry which is preliminary data.</text>
</comment>
<dbReference type="InterPro" id="IPR045439">
    <property type="entry name" value="EAD11"/>
</dbReference>
<keyword evidence="4" id="KW-1185">Reference proteome</keyword>
<reference evidence="3" key="1">
    <citation type="submission" date="2020-08" db="EMBL/GenBank/DDBJ databases">
        <title>Lewinella bacteria from marine environments.</title>
        <authorList>
            <person name="Zhong Y."/>
        </authorList>
    </citation>
    <scope>NUCLEOTIDE SEQUENCE</scope>
    <source>
        <strain evidence="3">KCTC 42187</strain>
    </source>
</reference>
<dbReference type="EMBL" id="JACSIT010000100">
    <property type="protein sequence ID" value="MBC6994461.1"/>
    <property type="molecule type" value="Genomic_DNA"/>
</dbReference>
<dbReference type="Pfam" id="PF19995">
    <property type="entry name" value="iSTAND"/>
    <property type="match status" value="1"/>
</dbReference>
<feature type="domain" description="Effector-associated" evidence="1">
    <location>
        <begin position="5"/>
        <end position="82"/>
    </location>
</feature>
<proteinExistence type="predicted"/>
<dbReference type="AlphaFoldDB" id="A0A923PKN7"/>
<dbReference type="Proteomes" id="UP000650081">
    <property type="component" value="Unassembled WGS sequence"/>
</dbReference>
<dbReference type="Pfam" id="PF19964">
    <property type="entry name" value="EAD11"/>
    <property type="match status" value="1"/>
</dbReference>
<evidence type="ECO:0000313" key="4">
    <source>
        <dbReference type="Proteomes" id="UP000650081"/>
    </source>
</evidence>